<dbReference type="Proteomes" id="UP001177003">
    <property type="component" value="Chromosome 0"/>
</dbReference>
<protein>
    <recommendedName>
        <fullName evidence="1">beta-ketoacyl-[acyl-carrier-protein] synthase I</fullName>
        <ecNumber evidence="1">2.3.1.41</ecNumber>
    </recommendedName>
</protein>
<evidence type="ECO:0000256" key="1">
    <source>
        <dbReference type="ARBA" id="ARBA00013191"/>
    </source>
</evidence>
<evidence type="ECO:0000256" key="2">
    <source>
        <dbReference type="ARBA" id="ARBA00022679"/>
    </source>
</evidence>
<dbReference type="PANTHER" id="PTHR11712">
    <property type="entry name" value="POLYKETIDE SYNTHASE-RELATED"/>
    <property type="match status" value="1"/>
</dbReference>
<dbReference type="GO" id="GO:0004315">
    <property type="term" value="F:3-oxoacyl-[acyl-carrier-protein] synthase activity"/>
    <property type="evidence" value="ECO:0007669"/>
    <property type="project" value="UniProtKB-EC"/>
</dbReference>
<gene>
    <name evidence="4" type="ORF">LSALG_LOCUS723</name>
</gene>
<dbReference type="InterPro" id="IPR016039">
    <property type="entry name" value="Thiolase-like"/>
</dbReference>
<reference evidence="4" key="1">
    <citation type="submission" date="2023-04" db="EMBL/GenBank/DDBJ databases">
        <authorList>
            <person name="Vijverberg K."/>
            <person name="Xiong W."/>
            <person name="Schranz E."/>
        </authorList>
    </citation>
    <scope>NUCLEOTIDE SEQUENCE</scope>
</reference>
<name>A0AA35VFJ8_LACSI</name>
<proteinExistence type="predicted"/>
<dbReference type="AlphaFoldDB" id="A0AA35VFJ8"/>
<organism evidence="4 5">
    <name type="scientific">Lactuca saligna</name>
    <name type="common">Willowleaf lettuce</name>
    <dbReference type="NCBI Taxonomy" id="75948"/>
    <lineage>
        <taxon>Eukaryota</taxon>
        <taxon>Viridiplantae</taxon>
        <taxon>Streptophyta</taxon>
        <taxon>Embryophyta</taxon>
        <taxon>Tracheophyta</taxon>
        <taxon>Spermatophyta</taxon>
        <taxon>Magnoliopsida</taxon>
        <taxon>eudicotyledons</taxon>
        <taxon>Gunneridae</taxon>
        <taxon>Pentapetalae</taxon>
        <taxon>asterids</taxon>
        <taxon>campanulids</taxon>
        <taxon>Asterales</taxon>
        <taxon>Asteraceae</taxon>
        <taxon>Cichorioideae</taxon>
        <taxon>Cichorieae</taxon>
        <taxon>Lactucinae</taxon>
        <taxon>Lactuca</taxon>
    </lineage>
</organism>
<evidence type="ECO:0000313" key="4">
    <source>
        <dbReference type="EMBL" id="CAI9259857.1"/>
    </source>
</evidence>
<evidence type="ECO:0000313" key="5">
    <source>
        <dbReference type="Proteomes" id="UP001177003"/>
    </source>
</evidence>
<dbReference type="SUPFAM" id="SSF53901">
    <property type="entry name" value="Thiolase-like"/>
    <property type="match status" value="1"/>
</dbReference>
<dbReference type="GO" id="GO:0005739">
    <property type="term" value="C:mitochondrion"/>
    <property type="evidence" value="ECO:0007669"/>
    <property type="project" value="TreeGrafter"/>
</dbReference>
<dbReference type="GO" id="GO:0009570">
    <property type="term" value="C:chloroplast stroma"/>
    <property type="evidence" value="ECO:0007669"/>
    <property type="project" value="TreeGrafter"/>
</dbReference>
<keyword evidence="3" id="KW-0732">Signal</keyword>
<dbReference type="InterPro" id="IPR000794">
    <property type="entry name" value="Beta-ketoacyl_synthase"/>
</dbReference>
<feature type="signal peptide" evidence="3">
    <location>
        <begin position="1"/>
        <end position="19"/>
    </location>
</feature>
<dbReference type="GO" id="GO:0006633">
    <property type="term" value="P:fatty acid biosynthetic process"/>
    <property type="evidence" value="ECO:0007669"/>
    <property type="project" value="TreeGrafter"/>
</dbReference>
<dbReference type="Gene3D" id="3.40.47.10">
    <property type="match status" value="1"/>
</dbReference>
<dbReference type="PANTHER" id="PTHR11712:SF332">
    <property type="entry name" value="3-OXOACYL-[ACYL-CARRIER-PROTEIN] SYNTHASE II, CHLOROPLASTIC"/>
    <property type="match status" value="1"/>
</dbReference>
<sequence>MVITSLLLLCFFLHQVCFSFSKPPLIFKTSSTSSLEVLLVFFASSRSFFHNYRFNENINPFTSRVKRSFKKWRYNRDGVETSIGHTPDEFYNNLLEGVSGISEIKVFDWSNYPTRIAGETKTFSTGGWVAPKRGYLVKAEAIRKALPQVSSSNKRET</sequence>
<dbReference type="EMBL" id="OX465086">
    <property type="protein sequence ID" value="CAI9259857.1"/>
    <property type="molecule type" value="Genomic_DNA"/>
</dbReference>
<dbReference type="EC" id="2.3.1.41" evidence="1"/>
<accession>A0AA35VFJ8</accession>
<keyword evidence="5" id="KW-1185">Reference proteome</keyword>
<keyword evidence="2" id="KW-0808">Transferase</keyword>
<evidence type="ECO:0000256" key="3">
    <source>
        <dbReference type="SAM" id="SignalP"/>
    </source>
</evidence>
<feature type="chain" id="PRO_5041371980" description="beta-ketoacyl-[acyl-carrier-protein] synthase I" evidence="3">
    <location>
        <begin position="20"/>
        <end position="157"/>
    </location>
</feature>